<protein>
    <recommendedName>
        <fullName evidence="10">Transmembrane and coiled-coil domain-containing protein 4-like</fullName>
    </recommendedName>
</protein>
<dbReference type="SUPFAM" id="SSF53474">
    <property type="entry name" value="alpha/beta-Hydrolases"/>
    <property type="match status" value="1"/>
</dbReference>
<comment type="similarity">
    <text evidence="2">Belongs to the TMCO4 family.</text>
</comment>
<dbReference type="InParanoid" id="A0A2P6NN62"/>
<dbReference type="AlphaFoldDB" id="A0A2P6NN62"/>
<evidence type="ECO:0000256" key="5">
    <source>
        <dbReference type="ARBA" id="ARBA00023136"/>
    </source>
</evidence>
<feature type="compositionally biased region" description="Basic and acidic residues" evidence="6">
    <location>
        <begin position="11"/>
        <end position="22"/>
    </location>
</feature>
<sequence length="723" mass="80578">MALKLSDQEMEDHVLTNEEQRTKPQGAPISLTMTVSPIEVKKEAPKQEKNKKQKIPSEKVVFPIIQPEDSFIFTPLDTTSSDALRTDIATLIALELRAWREQLLAEISIRSECQTEPEPKLTPSEPIQTPTEAKEVRKSWYDPAHFSVAQAAISGFVSQSVVPLFTPTDAKMTTSEWLKYFNECTKTVLSGNADLLRLPQEERNRIEKILQVEGAPPESYSFKKMIQELNGADPTKQIAQAEPPKSPEERRVETNVLNQLHQSGEDFVSKKSGDDPQLKLVDHTTPPLDYRHHVLVQLLMGQINHSKGYTPFFRAFLRRLAVLLGVESDDVPFLEFQVSVQIRLNDPSRSVDSDTSHRYNYLKKAAEEVEANRTKANQTMRYGKIALATAIGGTLIGVTGGLAAPAVAAVLAGWGLTTVVATKVVITALFAGYGAKSGAQQMMKRTQEVQDFEILELKSSESLSVNLAIAGWVSEKEDCTNFWDGWKTDPCSGDLFSLQWEVQCQRELTNAVMDMIKSKIYGKVKSEIIKRTVLATLMSSLWPLALLQYGVLIDNPFHNACDRAEKTGQVLADFLMTKPFGERPVSLTGQSLGARVIWFCLKELALKKQFHLIENVIMMGAPVTPSVEEWRIASTVVNGRFVNVYSTNDWILGFLYRAANIRIFNRIAGLQPARPTDTASEPLKVEDVDASDLVSGHNDYKKKLMLILERTGAAKIANNKTDA</sequence>
<evidence type="ECO:0000256" key="7">
    <source>
        <dbReference type="SAM" id="Phobius"/>
    </source>
</evidence>
<comment type="subcellular location">
    <subcellularLocation>
        <location evidence="1">Membrane</location>
        <topology evidence="1">Multi-pass membrane protein</topology>
    </subcellularLocation>
</comment>
<evidence type="ECO:0000256" key="3">
    <source>
        <dbReference type="ARBA" id="ARBA00022692"/>
    </source>
</evidence>
<feature type="transmembrane region" description="Helical" evidence="7">
    <location>
        <begin position="385"/>
        <end position="408"/>
    </location>
</feature>
<feature type="region of interest" description="Disordered" evidence="6">
    <location>
        <begin position="1"/>
        <end position="31"/>
    </location>
</feature>
<accession>A0A2P6NN62</accession>
<keyword evidence="5 7" id="KW-0472">Membrane</keyword>
<organism evidence="8 9">
    <name type="scientific">Planoprotostelium fungivorum</name>
    <dbReference type="NCBI Taxonomy" id="1890364"/>
    <lineage>
        <taxon>Eukaryota</taxon>
        <taxon>Amoebozoa</taxon>
        <taxon>Evosea</taxon>
        <taxon>Variosea</taxon>
        <taxon>Cavosteliida</taxon>
        <taxon>Cavosteliaceae</taxon>
        <taxon>Planoprotostelium</taxon>
    </lineage>
</organism>
<dbReference type="Proteomes" id="UP000241769">
    <property type="component" value="Unassembled WGS sequence"/>
</dbReference>
<dbReference type="EMBL" id="MDYQ01000046">
    <property type="protein sequence ID" value="PRP85372.1"/>
    <property type="molecule type" value="Genomic_DNA"/>
</dbReference>
<reference evidence="8 9" key="1">
    <citation type="journal article" date="2018" name="Genome Biol. Evol.">
        <title>Multiple Roots of Fruiting Body Formation in Amoebozoa.</title>
        <authorList>
            <person name="Hillmann F."/>
            <person name="Forbes G."/>
            <person name="Novohradska S."/>
            <person name="Ferling I."/>
            <person name="Riege K."/>
            <person name="Groth M."/>
            <person name="Westermann M."/>
            <person name="Marz M."/>
            <person name="Spaller T."/>
            <person name="Winckler T."/>
            <person name="Schaap P."/>
            <person name="Glockner G."/>
        </authorList>
    </citation>
    <scope>NUCLEOTIDE SEQUENCE [LARGE SCALE GENOMIC DNA]</scope>
    <source>
        <strain evidence="8 9">Jena</strain>
    </source>
</reference>
<dbReference type="PANTHER" id="PTHR17920:SF22">
    <property type="entry name" value="DUF726 DOMAIN PROTEIN (AFU_ORTHOLOGUE AFUA_2G12860)"/>
    <property type="match status" value="1"/>
</dbReference>
<dbReference type="PANTHER" id="PTHR17920">
    <property type="entry name" value="TRANSMEMBRANE AND COILED-COIL DOMAIN-CONTAINING PROTEIN 4 TMCO4"/>
    <property type="match status" value="1"/>
</dbReference>
<dbReference type="Pfam" id="PF05277">
    <property type="entry name" value="DUF726"/>
    <property type="match status" value="1"/>
</dbReference>
<dbReference type="InterPro" id="IPR007941">
    <property type="entry name" value="DUF726"/>
</dbReference>
<proteinExistence type="inferred from homology"/>
<keyword evidence="3 7" id="KW-0812">Transmembrane</keyword>
<evidence type="ECO:0000256" key="6">
    <source>
        <dbReference type="SAM" id="MobiDB-lite"/>
    </source>
</evidence>
<comment type="caution">
    <text evidence="8">The sequence shown here is derived from an EMBL/GenBank/DDBJ whole genome shotgun (WGS) entry which is preliminary data.</text>
</comment>
<keyword evidence="4 7" id="KW-1133">Transmembrane helix</keyword>
<evidence type="ECO:0008006" key="10">
    <source>
        <dbReference type="Google" id="ProtNLM"/>
    </source>
</evidence>
<dbReference type="InterPro" id="IPR029058">
    <property type="entry name" value="AB_hydrolase_fold"/>
</dbReference>
<evidence type="ECO:0000313" key="8">
    <source>
        <dbReference type="EMBL" id="PRP85372.1"/>
    </source>
</evidence>
<evidence type="ECO:0000256" key="2">
    <source>
        <dbReference type="ARBA" id="ARBA00009824"/>
    </source>
</evidence>
<dbReference type="GO" id="GO:0016020">
    <property type="term" value="C:membrane"/>
    <property type="evidence" value="ECO:0007669"/>
    <property type="project" value="UniProtKB-SubCell"/>
</dbReference>
<evidence type="ECO:0000313" key="9">
    <source>
        <dbReference type="Proteomes" id="UP000241769"/>
    </source>
</evidence>
<dbReference type="OrthoDB" id="20170at2759"/>
<feature type="transmembrane region" description="Helical" evidence="7">
    <location>
        <begin position="414"/>
        <end position="435"/>
    </location>
</feature>
<keyword evidence="9" id="KW-1185">Reference proteome</keyword>
<evidence type="ECO:0000256" key="4">
    <source>
        <dbReference type="ARBA" id="ARBA00022989"/>
    </source>
</evidence>
<name>A0A2P6NN62_9EUKA</name>
<gene>
    <name evidence="8" type="ORF">PROFUN_07080</name>
</gene>
<evidence type="ECO:0000256" key="1">
    <source>
        <dbReference type="ARBA" id="ARBA00004141"/>
    </source>
</evidence>